<evidence type="ECO:0000259" key="1">
    <source>
        <dbReference type="Pfam" id="PF03102"/>
    </source>
</evidence>
<organism evidence="2">
    <name type="scientific">marine sediment metagenome</name>
    <dbReference type="NCBI Taxonomy" id="412755"/>
    <lineage>
        <taxon>unclassified sequences</taxon>
        <taxon>metagenomes</taxon>
        <taxon>ecological metagenomes</taxon>
    </lineage>
</organism>
<accession>A0A0F9NVA9</accession>
<dbReference type="EMBL" id="LAZR01002972">
    <property type="protein sequence ID" value="KKN23430.1"/>
    <property type="molecule type" value="Genomic_DNA"/>
</dbReference>
<dbReference type="Gene3D" id="3.20.20.70">
    <property type="entry name" value="Aldolase class I"/>
    <property type="match status" value="1"/>
</dbReference>
<dbReference type="InterPro" id="IPR013132">
    <property type="entry name" value="PseI/NeuA/B-like_N"/>
</dbReference>
<name>A0A0F9NVA9_9ZZZZ</name>
<reference evidence="2" key="1">
    <citation type="journal article" date="2015" name="Nature">
        <title>Complex archaea that bridge the gap between prokaryotes and eukaryotes.</title>
        <authorList>
            <person name="Spang A."/>
            <person name="Saw J.H."/>
            <person name="Jorgensen S.L."/>
            <person name="Zaremba-Niedzwiedzka K."/>
            <person name="Martijn J."/>
            <person name="Lind A.E."/>
            <person name="van Eijk R."/>
            <person name="Schleper C."/>
            <person name="Guy L."/>
            <person name="Ettema T.J."/>
        </authorList>
    </citation>
    <scope>NUCLEOTIDE SEQUENCE</scope>
</reference>
<comment type="caution">
    <text evidence="2">The sequence shown here is derived from an EMBL/GenBank/DDBJ whole genome shotgun (WGS) entry which is preliminary data.</text>
</comment>
<feature type="domain" description="PseI/NeuA/B-like" evidence="1">
    <location>
        <begin position="24"/>
        <end position="255"/>
    </location>
</feature>
<dbReference type="GO" id="GO:0047444">
    <property type="term" value="F:N-acylneuraminate-9-phosphate synthase activity"/>
    <property type="evidence" value="ECO:0007669"/>
    <property type="project" value="TreeGrafter"/>
</dbReference>
<dbReference type="SUPFAM" id="SSF51569">
    <property type="entry name" value="Aldolase"/>
    <property type="match status" value="1"/>
</dbReference>
<sequence>MVMVIAEAGVNHNGDAGVAFRLTEAAVRAGADAVKFQTYDAEKLEPPGERREMMQSLQLSRKAHRIIKKDADLLGIEFISTPFDVDSLKFLVEEIGVKTLKIASGNLDNKALISAAADFECRVILSTGMATISEVRHALLLRFFQEESTLYSHSKGVCLLHCTSAYPTPLEDVNLKAMVAMGADLTKPVGLSDHTQSLVIPAAAVAMGAVVIEKHLTLDRNMDGPDHQASLEPDEFAEMVRNIREVEKALGDGVKVPRECEAATMKVIEERKAWRER</sequence>
<proteinExistence type="predicted"/>
<protein>
    <recommendedName>
        <fullName evidence="1">PseI/NeuA/B-like domain-containing protein</fullName>
    </recommendedName>
</protein>
<dbReference type="PANTHER" id="PTHR42966:SF1">
    <property type="entry name" value="SIALIC ACID SYNTHASE"/>
    <property type="match status" value="1"/>
</dbReference>
<evidence type="ECO:0000313" key="2">
    <source>
        <dbReference type="EMBL" id="KKN23430.1"/>
    </source>
</evidence>
<dbReference type="InterPro" id="IPR051690">
    <property type="entry name" value="PseI-like"/>
</dbReference>
<dbReference type="PANTHER" id="PTHR42966">
    <property type="entry name" value="N-ACETYLNEURAMINATE SYNTHASE"/>
    <property type="match status" value="1"/>
</dbReference>
<gene>
    <name evidence="2" type="ORF">LCGC14_0905120</name>
</gene>
<dbReference type="AlphaFoldDB" id="A0A0F9NVA9"/>
<dbReference type="GO" id="GO:0016051">
    <property type="term" value="P:carbohydrate biosynthetic process"/>
    <property type="evidence" value="ECO:0007669"/>
    <property type="project" value="InterPro"/>
</dbReference>
<dbReference type="Pfam" id="PF03102">
    <property type="entry name" value="NeuB"/>
    <property type="match status" value="1"/>
</dbReference>
<dbReference type="InterPro" id="IPR013785">
    <property type="entry name" value="Aldolase_TIM"/>
</dbReference>